<reference evidence="4" key="1">
    <citation type="journal article" date="2019" name="Int. J. Syst. Evol. Microbiol.">
        <title>The Global Catalogue of Microorganisms (GCM) 10K type strain sequencing project: providing services to taxonomists for standard genome sequencing and annotation.</title>
        <authorList>
            <consortium name="The Broad Institute Genomics Platform"/>
            <consortium name="The Broad Institute Genome Sequencing Center for Infectious Disease"/>
            <person name="Wu L."/>
            <person name="Ma J."/>
        </authorList>
    </citation>
    <scope>NUCLEOTIDE SEQUENCE [LARGE SCALE GENOMIC DNA]</scope>
    <source>
        <strain evidence="4">TBRC 5832</strain>
    </source>
</reference>
<evidence type="ECO:0000256" key="2">
    <source>
        <dbReference type="SAM" id="Phobius"/>
    </source>
</evidence>
<comment type="caution">
    <text evidence="3">The sequence shown here is derived from an EMBL/GenBank/DDBJ whole genome shotgun (WGS) entry which is preliminary data.</text>
</comment>
<evidence type="ECO:0000313" key="4">
    <source>
        <dbReference type="Proteomes" id="UP001595867"/>
    </source>
</evidence>
<feature type="transmembrane region" description="Helical" evidence="2">
    <location>
        <begin position="62"/>
        <end position="82"/>
    </location>
</feature>
<name>A0ABV8ILR1_9ACTN</name>
<keyword evidence="2" id="KW-0472">Membrane</keyword>
<dbReference type="RefSeq" id="WP_378064356.1">
    <property type="nucleotide sequence ID" value="NZ_JBHSBL010000001.1"/>
</dbReference>
<proteinExistence type="predicted"/>
<sequence>MGRALWWGLPVLAVTVLLLWWASYVTTIAVWELRNLTPWLVLAVLVAALAAAGARFGVATGWLGLVIGLVLGVGWLVVNSYLQDRDYASAMRVVDDPVPGLAARAPYVVGEAQAAPNLGDVTGEIVDITYLPDTDRFGTLVERRGWLAGYEVGLVQEVPLGSNGRSTQRCAFDLDAAGARVGGWFGHNLGRRISAEQRWVRFDERDVYVYCAGDTPMVVVPLKRQVGVLTVTERPAGAAVYNGHTGQLTVTTDTASIPGSTYPISLAARQREGTAAVGGFADWWFERGGWDASDDGTNEDNNSEFTLRYTNGTSSAYVTPLTPQGEASSVVAVSTVPTRHTGLDLAPMTVHRLNPTWSSPEAVVALIKAEYRDACCWNGDEVFEVVPTGGTTWTATIGSRQSIRYRVVGRGQVNGREATCLQTAEGVLIRCAYAAPGSAEEQELKRIEEQKKQQEQAQQGQTGDLGTLTDQQLADLNTRLAEELSRRLKD</sequence>
<gene>
    <name evidence="3" type="ORF">ACFO0C_00320</name>
</gene>
<keyword evidence="2" id="KW-0812">Transmembrane</keyword>
<dbReference type="EMBL" id="JBHSBL010000001">
    <property type="protein sequence ID" value="MFC4063358.1"/>
    <property type="molecule type" value="Genomic_DNA"/>
</dbReference>
<feature type="region of interest" description="Disordered" evidence="1">
    <location>
        <begin position="443"/>
        <end position="470"/>
    </location>
</feature>
<organism evidence="3 4">
    <name type="scientific">Actinoplanes subglobosus</name>
    <dbReference type="NCBI Taxonomy" id="1547892"/>
    <lineage>
        <taxon>Bacteria</taxon>
        <taxon>Bacillati</taxon>
        <taxon>Actinomycetota</taxon>
        <taxon>Actinomycetes</taxon>
        <taxon>Micromonosporales</taxon>
        <taxon>Micromonosporaceae</taxon>
        <taxon>Actinoplanes</taxon>
    </lineage>
</organism>
<keyword evidence="2" id="KW-1133">Transmembrane helix</keyword>
<keyword evidence="4" id="KW-1185">Reference proteome</keyword>
<dbReference type="Proteomes" id="UP001595867">
    <property type="component" value="Unassembled WGS sequence"/>
</dbReference>
<evidence type="ECO:0000256" key="1">
    <source>
        <dbReference type="SAM" id="MobiDB-lite"/>
    </source>
</evidence>
<feature type="compositionally biased region" description="Basic and acidic residues" evidence="1">
    <location>
        <begin position="443"/>
        <end position="454"/>
    </location>
</feature>
<feature type="transmembrane region" description="Helical" evidence="2">
    <location>
        <begin position="36"/>
        <end position="56"/>
    </location>
</feature>
<accession>A0ABV8ILR1</accession>
<evidence type="ECO:0000313" key="3">
    <source>
        <dbReference type="EMBL" id="MFC4063358.1"/>
    </source>
</evidence>
<feature type="transmembrane region" description="Helical" evidence="2">
    <location>
        <begin position="6"/>
        <end position="24"/>
    </location>
</feature>
<protein>
    <submittedName>
        <fullName evidence="3">Uncharacterized protein</fullName>
    </submittedName>
</protein>